<reference evidence="1 2" key="1">
    <citation type="submission" date="2024-08" db="EMBL/GenBank/DDBJ databases">
        <title>Gnathostoma spinigerum genome.</title>
        <authorList>
            <person name="Gonzalez-Bertolin B."/>
            <person name="Monzon S."/>
            <person name="Zaballos A."/>
            <person name="Jimenez P."/>
            <person name="Dekumyoy P."/>
            <person name="Varona S."/>
            <person name="Cuesta I."/>
            <person name="Sumanam S."/>
            <person name="Adisakwattana P."/>
            <person name="Gasser R.B."/>
            <person name="Hernandez-Gonzalez A."/>
            <person name="Young N.D."/>
            <person name="Perteguer M.J."/>
        </authorList>
    </citation>
    <scope>NUCLEOTIDE SEQUENCE [LARGE SCALE GENOMIC DNA]</scope>
    <source>
        <strain evidence="1">AL3</strain>
        <tissue evidence="1">Liver</tissue>
    </source>
</reference>
<evidence type="ECO:0008006" key="3">
    <source>
        <dbReference type="Google" id="ProtNLM"/>
    </source>
</evidence>
<protein>
    <recommendedName>
        <fullName evidence="3">Secreted protein</fullName>
    </recommendedName>
</protein>
<evidence type="ECO:0000313" key="2">
    <source>
        <dbReference type="Proteomes" id="UP001608902"/>
    </source>
</evidence>
<comment type="caution">
    <text evidence="1">The sequence shown here is derived from an EMBL/GenBank/DDBJ whole genome shotgun (WGS) entry which is preliminary data.</text>
</comment>
<organism evidence="1 2">
    <name type="scientific">Gnathostoma spinigerum</name>
    <dbReference type="NCBI Taxonomy" id="75299"/>
    <lineage>
        <taxon>Eukaryota</taxon>
        <taxon>Metazoa</taxon>
        <taxon>Ecdysozoa</taxon>
        <taxon>Nematoda</taxon>
        <taxon>Chromadorea</taxon>
        <taxon>Rhabditida</taxon>
        <taxon>Spirurina</taxon>
        <taxon>Gnathostomatomorpha</taxon>
        <taxon>Gnathostomatoidea</taxon>
        <taxon>Gnathostomatidae</taxon>
        <taxon>Gnathostoma</taxon>
    </lineage>
</organism>
<gene>
    <name evidence="1" type="ORF">AB6A40_011392</name>
</gene>
<dbReference type="EMBL" id="JBGFUD010020097">
    <property type="protein sequence ID" value="MFH4984683.1"/>
    <property type="molecule type" value="Genomic_DNA"/>
</dbReference>
<accession>A0ABD6EXI5</accession>
<dbReference type="AlphaFoldDB" id="A0ABD6EXI5"/>
<sequence>MGFSPLLVECFLCEVIGVLTLVSSNLKRFRWRLTGLTLRARMLSSLIILDCDFCHVGIHRKTVMTVQPLTTKLAIVEGPLCPAARVFFLFHPFIQLLLR</sequence>
<keyword evidence="2" id="KW-1185">Reference proteome</keyword>
<evidence type="ECO:0000313" key="1">
    <source>
        <dbReference type="EMBL" id="MFH4984683.1"/>
    </source>
</evidence>
<dbReference type="Proteomes" id="UP001608902">
    <property type="component" value="Unassembled WGS sequence"/>
</dbReference>
<name>A0ABD6EXI5_9BILA</name>
<proteinExistence type="predicted"/>